<evidence type="ECO:0000313" key="2">
    <source>
        <dbReference type="EMBL" id="MDT0418429.1"/>
    </source>
</evidence>
<protein>
    <submittedName>
        <fullName evidence="2">DUF742 domain-containing protein</fullName>
    </submittedName>
</protein>
<reference evidence="2" key="2">
    <citation type="submission" date="2024-03" db="EMBL/GenBank/DDBJ databases">
        <title>30 novel species of actinomycetes from the DSMZ collection.</title>
        <authorList>
            <person name="Nouioui I."/>
        </authorList>
    </citation>
    <scope>NUCLEOTIDE SEQUENCE</scope>
    <source>
        <strain evidence="2">DSM 41982</strain>
    </source>
</reference>
<proteinExistence type="predicted"/>
<gene>
    <name evidence="2" type="ORF">RM574_23370</name>
    <name evidence="1" type="ORF">RM698_17770</name>
</gene>
<dbReference type="AlphaFoldDB" id="A0ABD5EAK7"/>
<dbReference type="EMBL" id="JAVRET010000040">
    <property type="protein sequence ID" value="MDT0410891.1"/>
    <property type="molecule type" value="Genomic_DNA"/>
</dbReference>
<organism evidence="2 3">
    <name type="scientific">Streptomyces evansiae</name>
    <dbReference type="NCBI Taxonomy" id="3075535"/>
    <lineage>
        <taxon>Bacteria</taxon>
        <taxon>Bacillati</taxon>
        <taxon>Actinomycetota</taxon>
        <taxon>Actinomycetes</taxon>
        <taxon>Kitasatosporales</taxon>
        <taxon>Streptomycetaceae</taxon>
        <taxon>Streptomyces</taxon>
    </lineage>
</organism>
<dbReference type="InterPro" id="IPR007995">
    <property type="entry name" value="DUF742"/>
</dbReference>
<dbReference type="PANTHER" id="PTHR36221:SF1">
    <property type="entry name" value="DUF742 DOMAIN-CONTAINING PROTEIN"/>
    <property type="match status" value="1"/>
</dbReference>
<reference evidence="3 4" key="1">
    <citation type="submission" date="2023-07" db="EMBL/GenBank/DDBJ databases">
        <title>30 novel species of actinomycetes from the DSMZ collection.</title>
        <authorList>
            <person name="Nouioui I."/>
        </authorList>
    </citation>
    <scope>NUCLEOTIDE SEQUENCE [LARGE SCALE GENOMIC DNA]</scope>
    <source>
        <strain evidence="1 4">DSM 41979</strain>
        <strain evidence="3">DSM 41982</strain>
    </source>
</reference>
<accession>A0ABD5EAK7</accession>
<dbReference type="EMBL" id="JAVRER010000044">
    <property type="protein sequence ID" value="MDT0418429.1"/>
    <property type="molecule type" value="Genomic_DNA"/>
</dbReference>
<dbReference type="Proteomes" id="UP001183610">
    <property type="component" value="Unassembled WGS sequence"/>
</dbReference>
<keyword evidence="4" id="KW-1185">Reference proteome</keyword>
<evidence type="ECO:0000313" key="3">
    <source>
        <dbReference type="Proteomes" id="UP001183607"/>
    </source>
</evidence>
<sequence length="122" mass="13108">MTPRGPADVGEPDRIFLVTGGRTAAGSRVFDLVTLVVRETDRARDLGPEHQRVLDLCQHPVAVVELSAELGLPVVVTRILLEDLLAAGHIRVRSPRPAARAAGTTGPDTAVLEEVLHALRRL</sequence>
<dbReference type="Proteomes" id="UP001183607">
    <property type="component" value="Unassembled WGS sequence"/>
</dbReference>
<dbReference type="Pfam" id="PF05331">
    <property type="entry name" value="DUF742"/>
    <property type="match status" value="1"/>
</dbReference>
<dbReference type="PANTHER" id="PTHR36221">
    <property type="entry name" value="DUF742 DOMAIN-CONTAINING PROTEIN"/>
    <property type="match status" value="1"/>
</dbReference>
<comment type="caution">
    <text evidence="2">The sequence shown here is derived from an EMBL/GenBank/DDBJ whole genome shotgun (WGS) entry which is preliminary data.</text>
</comment>
<name>A0ABD5EAK7_9ACTN</name>
<evidence type="ECO:0000313" key="4">
    <source>
        <dbReference type="Proteomes" id="UP001183610"/>
    </source>
</evidence>
<dbReference type="RefSeq" id="WP_009070331.1">
    <property type="nucleotide sequence ID" value="NZ_JAVRER010000044.1"/>
</dbReference>
<evidence type="ECO:0000313" key="1">
    <source>
        <dbReference type="EMBL" id="MDT0410891.1"/>
    </source>
</evidence>